<dbReference type="STRING" id="1469948.GCA_000732725_02067"/>
<dbReference type="AlphaFoldDB" id="A0A4R1QY38"/>
<proteinExistence type="predicted"/>
<evidence type="ECO:0008006" key="3">
    <source>
        <dbReference type="Google" id="ProtNLM"/>
    </source>
</evidence>
<accession>A0A4R1QY38</accession>
<organism evidence="1 2">
    <name type="scientific">Kineothrix alysoides</name>
    <dbReference type="NCBI Taxonomy" id="1469948"/>
    <lineage>
        <taxon>Bacteria</taxon>
        <taxon>Bacillati</taxon>
        <taxon>Bacillota</taxon>
        <taxon>Clostridia</taxon>
        <taxon>Lachnospirales</taxon>
        <taxon>Lachnospiraceae</taxon>
        <taxon>Kineothrix</taxon>
    </lineage>
</organism>
<comment type="caution">
    <text evidence="1">The sequence shown here is derived from an EMBL/GenBank/DDBJ whole genome shotgun (WGS) entry which is preliminary data.</text>
</comment>
<name>A0A4R1QY38_9FIRM</name>
<evidence type="ECO:0000313" key="2">
    <source>
        <dbReference type="Proteomes" id="UP000295718"/>
    </source>
</evidence>
<dbReference type="SUPFAM" id="SSF69118">
    <property type="entry name" value="AhpD-like"/>
    <property type="match status" value="1"/>
</dbReference>
<dbReference type="EMBL" id="SLUO01000008">
    <property type="protein sequence ID" value="TCL57564.1"/>
    <property type="molecule type" value="Genomic_DNA"/>
</dbReference>
<dbReference type="Proteomes" id="UP000295718">
    <property type="component" value="Unassembled WGS sequence"/>
</dbReference>
<sequence length="174" mass="20452">MAYISQIEYEKASDEVKHQIDRQISENGRITNMKLTLLHSLPSYHALMEWYPLEKTIEQFLGERAVNFFCYAISTENDCLICSVFFRKILKDLNIDFNTFQFTEEEDILIRYGRAIVNDANHVPEEVFDELKKHWNEEQIVAITAFATIMIATNLINKILQVDLDDYLKAYTKD</sequence>
<reference evidence="1 2" key="1">
    <citation type="submission" date="2019-03" db="EMBL/GenBank/DDBJ databases">
        <title>Genomic Encyclopedia of Type Strains, Phase IV (KMG-IV): sequencing the most valuable type-strain genomes for metagenomic binning, comparative biology and taxonomic classification.</title>
        <authorList>
            <person name="Goeker M."/>
        </authorList>
    </citation>
    <scope>NUCLEOTIDE SEQUENCE [LARGE SCALE GENOMIC DNA]</scope>
    <source>
        <strain evidence="1 2">DSM 100556</strain>
    </source>
</reference>
<dbReference type="Gene3D" id="1.20.1290.10">
    <property type="entry name" value="AhpD-like"/>
    <property type="match status" value="1"/>
</dbReference>
<gene>
    <name evidence="1" type="ORF">EDD76_10899</name>
</gene>
<dbReference type="RefSeq" id="WP_031390759.1">
    <property type="nucleotide sequence ID" value="NZ_JPNB01000001.1"/>
</dbReference>
<protein>
    <recommendedName>
        <fullName evidence="3">Alkylhydroperoxidase family enzyme</fullName>
    </recommendedName>
</protein>
<evidence type="ECO:0000313" key="1">
    <source>
        <dbReference type="EMBL" id="TCL57564.1"/>
    </source>
</evidence>
<dbReference type="InterPro" id="IPR029032">
    <property type="entry name" value="AhpD-like"/>
</dbReference>
<keyword evidence="2" id="KW-1185">Reference proteome</keyword>
<dbReference type="OrthoDB" id="9807087at2"/>